<dbReference type="Proteomes" id="UP000321548">
    <property type="component" value="Unassembled WGS sequence"/>
</dbReference>
<dbReference type="InterPro" id="IPR003593">
    <property type="entry name" value="AAA+_ATPase"/>
</dbReference>
<dbReference type="Pfam" id="PF00005">
    <property type="entry name" value="ABC_tran"/>
    <property type="match status" value="1"/>
</dbReference>
<dbReference type="InterPro" id="IPR003439">
    <property type="entry name" value="ABC_transporter-like_ATP-bd"/>
</dbReference>
<organism evidence="7 8">
    <name type="scientific">Zeimonas arvi</name>
    <dbReference type="NCBI Taxonomy" id="2498847"/>
    <lineage>
        <taxon>Bacteria</taxon>
        <taxon>Pseudomonadati</taxon>
        <taxon>Pseudomonadota</taxon>
        <taxon>Betaproteobacteria</taxon>
        <taxon>Burkholderiales</taxon>
        <taxon>Burkholderiaceae</taxon>
        <taxon>Zeimonas</taxon>
    </lineage>
</organism>
<dbReference type="InterPro" id="IPR027417">
    <property type="entry name" value="P-loop_NTPase"/>
</dbReference>
<dbReference type="AlphaFoldDB" id="A0A5C8NTP4"/>
<gene>
    <name evidence="7" type="ORF">FHP08_12520</name>
</gene>
<dbReference type="SUPFAM" id="SSF52540">
    <property type="entry name" value="P-loop containing nucleoside triphosphate hydrolases"/>
    <property type="match status" value="1"/>
</dbReference>
<proteinExistence type="predicted"/>
<dbReference type="Gene3D" id="3.40.50.300">
    <property type="entry name" value="P-loop containing nucleotide triphosphate hydrolases"/>
    <property type="match status" value="1"/>
</dbReference>
<accession>A0A5C8NTP4</accession>
<dbReference type="Pfam" id="PF12399">
    <property type="entry name" value="BCA_ABC_TP_C"/>
    <property type="match status" value="1"/>
</dbReference>
<dbReference type="SMART" id="SM00382">
    <property type="entry name" value="AAA"/>
    <property type="match status" value="1"/>
</dbReference>
<keyword evidence="8" id="KW-1185">Reference proteome</keyword>
<dbReference type="GO" id="GO:0005886">
    <property type="term" value="C:plasma membrane"/>
    <property type="evidence" value="ECO:0007669"/>
    <property type="project" value="TreeGrafter"/>
</dbReference>
<dbReference type="InterPro" id="IPR032823">
    <property type="entry name" value="BCA_ABC_TP_C"/>
</dbReference>
<dbReference type="GO" id="GO:0016887">
    <property type="term" value="F:ATP hydrolysis activity"/>
    <property type="evidence" value="ECO:0007669"/>
    <property type="project" value="InterPro"/>
</dbReference>
<keyword evidence="3" id="KW-0472">Membrane</keyword>
<evidence type="ECO:0000256" key="2">
    <source>
        <dbReference type="ARBA" id="ARBA00022475"/>
    </source>
</evidence>
<feature type="domain" description="ABC transporter" evidence="6">
    <location>
        <begin position="5"/>
        <end position="237"/>
    </location>
</feature>
<reference evidence="7 8" key="1">
    <citation type="submission" date="2019-06" db="EMBL/GenBank/DDBJ databases">
        <title>Quisquiliibacterium sp. nov., isolated from a maize field.</title>
        <authorList>
            <person name="Lin S.-Y."/>
            <person name="Tsai C.-F."/>
            <person name="Young C.-C."/>
        </authorList>
    </citation>
    <scope>NUCLEOTIDE SEQUENCE [LARGE SCALE GENOMIC DNA]</scope>
    <source>
        <strain evidence="7 8">CC-CFT501</strain>
    </source>
</reference>
<dbReference type="InterPro" id="IPR051120">
    <property type="entry name" value="ABC_AA/LPS_Transport"/>
</dbReference>
<sequence length="237" mass="25871">MSASIRVSGLVKRFGGLTALAGVELVAQPGEVLGIIGVNGAGKTTLMNCICGIYRPDEGRVMIGDRETTGLTPHEVAKLGIGRTFQIPRVFRRMSLIDNLLVPVLNRSEPDVVLIERAESMLERMRLIDLRHNFSEELSGGQQKLLEMARMLMPEPRVVMLDEPFAGVHPTLCRFMIEQIESIAAAGKTVLLISHDLTSIYQLSHRVAALNEGRVIAEGSVDQIRSDAAVIEAYLGA</sequence>
<keyword evidence="3" id="KW-0997">Cell inner membrane</keyword>
<evidence type="ECO:0000259" key="6">
    <source>
        <dbReference type="PROSITE" id="PS50893"/>
    </source>
</evidence>
<keyword evidence="2" id="KW-1003">Cell membrane</keyword>
<dbReference type="InterPro" id="IPR017871">
    <property type="entry name" value="ABC_transporter-like_CS"/>
</dbReference>
<evidence type="ECO:0000256" key="4">
    <source>
        <dbReference type="ARBA" id="ARBA00022741"/>
    </source>
</evidence>
<dbReference type="PANTHER" id="PTHR45772">
    <property type="entry name" value="CONSERVED COMPONENT OF ABC TRANSPORTER FOR NATURAL AMINO ACIDS-RELATED"/>
    <property type="match status" value="1"/>
</dbReference>
<protein>
    <submittedName>
        <fullName evidence="7">ABC transporter ATP-binding protein</fullName>
    </submittedName>
</protein>
<dbReference type="EMBL" id="VDUY01000005">
    <property type="protein sequence ID" value="TXL64572.1"/>
    <property type="molecule type" value="Genomic_DNA"/>
</dbReference>
<keyword evidence="5 7" id="KW-0067">ATP-binding</keyword>
<comment type="caution">
    <text evidence="7">The sequence shown here is derived from an EMBL/GenBank/DDBJ whole genome shotgun (WGS) entry which is preliminary data.</text>
</comment>
<dbReference type="OrthoDB" id="9805514at2"/>
<evidence type="ECO:0000313" key="7">
    <source>
        <dbReference type="EMBL" id="TXL64572.1"/>
    </source>
</evidence>
<keyword evidence="1" id="KW-0813">Transport</keyword>
<evidence type="ECO:0000313" key="8">
    <source>
        <dbReference type="Proteomes" id="UP000321548"/>
    </source>
</evidence>
<evidence type="ECO:0000256" key="3">
    <source>
        <dbReference type="ARBA" id="ARBA00022519"/>
    </source>
</evidence>
<dbReference type="PROSITE" id="PS00211">
    <property type="entry name" value="ABC_TRANSPORTER_1"/>
    <property type="match status" value="1"/>
</dbReference>
<evidence type="ECO:0000256" key="1">
    <source>
        <dbReference type="ARBA" id="ARBA00022448"/>
    </source>
</evidence>
<keyword evidence="4" id="KW-0547">Nucleotide-binding</keyword>
<name>A0A5C8NTP4_9BURK</name>
<dbReference type="GO" id="GO:0005524">
    <property type="term" value="F:ATP binding"/>
    <property type="evidence" value="ECO:0007669"/>
    <property type="project" value="UniProtKB-KW"/>
</dbReference>
<dbReference type="PROSITE" id="PS50893">
    <property type="entry name" value="ABC_TRANSPORTER_2"/>
    <property type="match status" value="1"/>
</dbReference>
<dbReference type="CDD" id="cd03219">
    <property type="entry name" value="ABC_Mj1267_LivG_branched"/>
    <property type="match status" value="1"/>
</dbReference>
<evidence type="ECO:0000256" key="5">
    <source>
        <dbReference type="ARBA" id="ARBA00022840"/>
    </source>
</evidence>